<sequence length="74" mass="8248">MRAKRAFITTLVSSLKETDAPWRGSLEAMRLGLRYGRCCWRGEVLIPLVWVGGGRGGDTCGLANPSFRPRRWPG</sequence>
<keyword evidence="2" id="KW-1185">Reference proteome</keyword>
<evidence type="ECO:0000313" key="1">
    <source>
        <dbReference type="EMBL" id="MPC63985.1"/>
    </source>
</evidence>
<comment type="caution">
    <text evidence="1">The sequence shown here is derived from an EMBL/GenBank/DDBJ whole genome shotgun (WGS) entry which is preliminary data.</text>
</comment>
<name>A0A5B7H2U7_PORTR</name>
<dbReference type="EMBL" id="VSRR010021495">
    <property type="protein sequence ID" value="MPC63985.1"/>
    <property type="molecule type" value="Genomic_DNA"/>
</dbReference>
<accession>A0A5B7H2U7</accession>
<proteinExistence type="predicted"/>
<dbReference type="AlphaFoldDB" id="A0A5B7H2U7"/>
<organism evidence="1 2">
    <name type="scientific">Portunus trituberculatus</name>
    <name type="common">Swimming crab</name>
    <name type="synonym">Neptunus trituberculatus</name>
    <dbReference type="NCBI Taxonomy" id="210409"/>
    <lineage>
        <taxon>Eukaryota</taxon>
        <taxon>Metazoa</taxon>
        <taxon>Ecdysozoa</taxon>
        <taxon>Arthropoda</taxon>
        <taxon>Crustacea</taxon>
        <taxon>Multicrustacea</taxon>
        <taxon>Malacostraca</taxon>
        <taxon>Eumalacostraca</taxon>
        <taxon>Eucarida</taxon>
        <taxon>Decapoda</taxon>
        <taxon>Pleocyemata</taxon>
        <taxon>Brachyura</taxon>
        <taxon>Eubrachyura</taxon>
        <taxon>Portunoidea</taxon>
        <taxon>Portunidae</taxon>
        <taxon>Portuninae</taxon>
        <taxon>Portunus</taxon>
    </lineage>
</organism>
<reference evidence="1 2" key="1">
    <citation type="submission" date="2019-05" db="EMBL/GenBank/DDBJ databases">
        <title>Another draft genome of Portunus trituberculatus and its Hox gene families provides insights of decapod evolution.</title>
        <authorList>
            <person name="Jeong J.-H."/>
            <person name="Song I."/>
            <person name="Kim S."/>
            <person name="Choi T."/>
            <person name="Kim D."/>
            <person name="Ryu S."/>
            <person name="Kim W."/>
        </authorList>
    </citation>
    <scope>NUCLEOTIDE SEQUENCE [LARGE SCALE GENOMIC DNA]</scope>
    <source>
        <tissue evidence="1">Muscle</tissue>
    </source>
</reference>
<dbReference type="Proteomes" id="UP000324222">
    <property type="component" value="Unassembled WGS sequence"/>
</dbReference>
<protein>
    <submittedName>
        <fullName evidence="1">Uncharacterized protein</fullName>
    </submittedName>
</protein>
<gene>
    <name evidence="1" type="ORF">E2C01_058095</name>
</gene>
<evidence type="ECO:0000313" key="2">
    <source>
        <dbReference type="Proteomes" id="UP000324222"/>
    </source>
</evidence>